<evidence type="ECO:0000256" key="1">
    <source>
        <dbReference type="SAM" id="MobiDB-lite"/>
    </source>
</evidence>
<gene>
    <name evidence="2" type="ORF">TIFTF001_052615</name>
</gene>
<sequence>MAIAAAISAPMSSPSPAARRSFSSFSPLRQPSFLRARTSGSTSPSSCLYVSASSSSSSMTLGAAAEKASTVAFLDRRETGFLHFVKYHGLGNDFIL</sequence>
<proteinExistence type="predicted"/>
<organism evidence="2 3">
    <name type="scientific">Ficus carica</name>
    <name type="common">Common fig</name>
    <dbReference type="NCBI Taxonomy" id="3494"/>
    <lineage>
        <taxon>Eukaryota</taxon>
        <taxon>Viridiplantae</taxon>
        <taxon>Streptophyta</taxon>
        <taxon>Embryophyta</taxon>
        <taxon>Tracheophyta</taxon>
        <taxon>Spermatophyta</taxon>
        <taxon>Magnoliopsida</taxon>
        <taxon>eudicotyledons</taxon>
        <taxon>Gunneridae</taxon>
        <taxon>Pentapetalae</taxon>
        <taxon>rosids</taxon>
        <taxon>fabids</taxon>
        <taxon>Rosales</taxon>
        <taxon>Moraceae</taxon>
        <taxon>Ficeae</taxon>
        <taxon>Ficus</taxon>
    </lineage>
</organism>
<reference evidence="2" key="1">
    <citation type="submission" date="2023-07" db="EMBL/GenBank/DDBJ databases">
        <title>draft genome sequence of fig (Ficus carica).</title>
        <authorList>
            <person name="Takahashi T."/>
            <person name="Nishimura K."/>
        </authorList>
    </citation>
    <scope>NUCLEOTIDE SEQUENCE</scope>
</reference>
<accession>A0AA88EDG6</accession>
<dbReference type="Proteomes" id="UP001187192">
    <property type="component" value="Unassembled WGS sequence"/>
</dbReference>
<evidence type="ECO:0000313" key="3">
    <source>
        <dbReference type="Proteomes" id="UP001187192"/>
    </source>
</evidence>
<feature type="non-terminal residue" evidence="2">
    <location>
        <position position="96"/>
    </location>
</feature>
<evidence type="ECO:0000313" key="2">
    <source>
        <dbReference type="EMBL" id="GMN71080.1"/>
    </source>
</evidence>
<keyword evidence="3" id="KW-1185">Reference proteome</keyword>
<dbReference type="Gene3D" id="3.10.310.10">
    <property type="entry name" value="Diaminopimelate Epimerase, Chain A, domain 1"/>
    <property type="match status" value="1"/>
</dbReference>
<name>A0AA88EDG6_FICCA</name>
<feature type="region of interest" description="Disordered" evidence="1">
    <location>
        <begin position="1"/>
        <end position="23"/>
    </location>
</feature>
<comment type="caution">
    <text evidence="2">The sequence shown here is derived from an EMBL/GenBank/DDBJ whole genome shotgun (WGS) entry which is preliminary data.</text>
</comment>
<dbReference type="EMBL" id="BTGU01011259">
    <property type="protein sequence ID" value="GMN71080.1"/>
    <property type="molecule type" value="Genomic_DNA"/>
</dbReference>
<dbReference type="AlphaFoldDB" id="A0AA88EDG6"/>
<protein>
    <submittedName>
        <fullName evidence="2">Uncharacterized protein</fullName>
    </submittedName>
</protein>